<dbReference type="OrthoDB" id="5735516at2"/>
<accession>A0A562T5M5</accession>
<protein>
    <submittedName>
        <fullName evidence="1">Uncharacterized protein</fullName>
    </submittedName>
</protein>
<gene>
    <name evidence="1" type="ORF">LX66_2461</name>
</gene>
<dbReference type="AlphaFoldDB" id="A0A562T5M5"/>
<dbReference type="InterPro" id="IPR046525">
    <property type="entry name" value="DUF6702"/>
</dbReference>
<dbReference type="Proteomes" id="UP000316778">
    <property type="component" value="Unassembled WGS sequence"/>
</dbReference>
<evidence type="ECO:0000313" key="2">
    <source>
        <dbReference type="Proteomes" id="UP000316778"/>
    </source>
</evidence>
<reference evidence="1 2" key="1">
    <citation type="journal article" date="2013" name="Stand. Genomic Sci.">
        <title>Genomic Encyclopedia of Type Strains, Phase I: The one thousand microbial genomes (KMG-I) project.</title>
        <authorList>
            <person name="Kyrpides N.C."/>
            <person name="Woyke T."/>
            <person name="Eisen J.A."/>
            <person name="Garrity G."/>
            <person name="Lilburn T.G."/>
            <person name="Beck B.J."/>
            <person name="Whitman W.B."/>
            <person name="Hugenholtz P."/>
            <person name="Klenk H.P."/>
        </authorList>
    </citation>
    <scope>NUCLEOTIDE SEQUENCE [LARGE SCALE GENOMIC DNA]</scope>
    <source>
        <strain evidence="1 2">DSM 13484</strain>
    </source>
</reference>
<dbReference type="Pfam" id="PF20420">
    <property type="entry name" value="DUF6702"/>
    <property type="match status" value="1"/>
</dbReference>
<dbReference type="RefSeq" id="WP_145713627.1">
    <property type="nucleotide sequence ID" value="NZ_BAAAFY010000001.1"/>
</dbReference>
<proteinExistence type="predicted"/>
<dbReference type="EMBL" id="VLLG01000003">
    <property type="protein sequence ID" value="TWI88376.1"/>
    <property type="molecule type" value="Genomic_DNA"/>
</dbReference>
<name>A0A562T5M5_CHIJA</name>
<sequence>MGLILCKWLVPVWYVFVHPFYVSVTEIRHNAAKQELEISCRIFSDDLEQALKTQYKSPSLDIIRPANRKTVDSFLSDYITKHLRITADGKPLHLQYLGYQIAEDATWCFLEVKQVAAVKRLQVSNNILYAEHPNQINMMHVIVQDERKSTKLDNPEQEAEFRF</sequence>
<organism evidence="1 2">
    <name type="scientific">Chitinophaga japonensis</name>
    <name type="common">Flexibacter japonensis</name>
    <dbReference type="NCBI Taxonomy" id="104662"/>
    <lineage>
        <taxon>Bacteria</taxon>
        <taxon>Pseudomonadati</taxon>
        <taxon>Bacteroidota</taxon>
        <taxon>Chitinophagia</taxon>
        <taxon>Chitinophagales</taxon>
        <taxon>Chitinophagaceae</taxon>
        <taxon>Chitinophaga</taxon>
    </lineage>
</organism>
<evidence type="ECO:0000313" key="1">
    <source>
        <dbReference type="EMBL" id="TWI88376.1"/>
    </source>
</evidence>
<comment type="caution">
    <text evidence="1">The sequence shown here is derived from an EMBL/GenBank/DDBJ whole genome shotgun (WGS) entry which is preliminary data.</text>
</comment>
<keyword evidence="2" id="KW-1185">Reference proteome</keyword>